<comment type="caution">
    <text evidence="2">The sequence shown here is derived from an EMBL/GenBank/DDBJ whole genome shotgun (WGS) entry which is preliminary data.</text>
</comment>
<evidence type="ECO:0000313" key="2">
    <source>
        <dbReference type="EMBL" id="KAJ7647788.1"/>
    </source>
</evidence>
<proteinExistence type="predicted"/>
<dbReference type="EMBL" id="JARKIF010000002">
    <property type="protein sequence ID" value="KAJ7647788.1"/>
    <property type="molecule type" value="Genomic_DNA"/>
</dbReference>
<name>A0AAD7CI69_9AGAR</name>
<accession>A0AAD7CI69</accession>
<protein>
    <submittedName>
        <fullName evidence="2">Uncharacterized protein</fullName>
    </submittedName>
</protein>
<feature type="compositionally biased region" description="Basic and acidic residues" evidence="1">
    <location>
        <begin position="111"/>
        <end position="129"/>
    </location>
</feature>
<evidence type="ECO:0000313" key="3">
    <source>
        <dbReference type="Proteomes" id="UP001221142"/>
    </source>
</evidence>
<sequence length="207" mass="22334">MSSGASSGWRSPSPLGMGEKELGDIIKDHFNIKPVVEQATGGWVSLSSIRLALIRDELQTQSPSSHQRHLLIPTAPSPIAPSPTILVPEPGTRHREDMAASQTPTVPTALEQRRAKAGREGEETVAREGEDGDGGYDSETVKADSDDGETRYDEVKVDVVPDRGDASEEKMIDDETMAPKSTEATVRQEKMAVPRINVDVSSLTSDD</sequence>
<dbReference type="Proteomes" id="UP001221142">
    <property type="component" value="Unassembled WGS sequence"/>
</dbReference>
<reference evidence="2" key="1">
    <citation type="submission" date="2023-03" db="EMBL/GenBank/DDBJ databases">
        <title>Massive genome expansion in bonnet fungi (Mycena s.s.) driven by repeated elements and novel gene families across ecological guilds.</title>
        <authorList>
            <consortium name="Lawrence Berkeley National Laboratory"/>
            <person name="Harder C.B."/>
            <person name="Miyauchi S."/>
            <person name="Viragh M."/>
            <person name="Kuo A."/>
            <person name="Thoen E."/>
            <person name="Andreopoulos B."/>
            <person name="Lu D."/>
            <person name="Skrede I."/>
            <person name="Drula E."/>
            <person name="Henrissat B."/>
            <person name="Morin E."/>
            <person name="Kohler A."/>
            <person name="Barry K."/>
            <person name="LaButti K."/>
            <person name="Morin E."/>
            <person name="Salamov A."/>
            <person name="Lipzen A."/>
            <person name="Mereny Z."/>
            <person name="Hegedus B."/>
            <person name="Baldrian P."/>
            <person name="Stursova M."/>
            <person name="Weitz H."/>
            <person name="Taylor A."/>
            <person name="Grigoriev I.V."/>
            <person name="Nagy L.G."/>
            <person name="Martin F."/>
            <person name="Kauserud H."/>
        </authorList>
    </citation>
    <scope>NUCLEOTIDE SEQUENCE</scope>
    <source>
        <strain evidence="2">9284</strain>
    </source>
</reference>
<gene>
    <name evidence="2" type="ORF">FB45DRAFT_894441</name>
</gene>
<feature type="region of interest" description="Disordered" evidence="1">
    <location>
        <begin position="96"/>
        <end position="207"/>
    </location>
</feature>
<feature type="compositionally biased region" description="Basic and acidic residues" evidence="1">
    <location>
        <begin position="139"/>
        <end position="170"/>
    </location>
</feature>
<evidence type="ECO:0000256" key="1">
    <source>
        <dbReference type="SAM" id="MobiDB-lite"/>
    </source>
</evidence>
<dbReference type="AlphaFoldDB" id="A0AAD7CI69"/>
<organism evidence="2 3">
    <name type="scientific">Roridomyces roridus</name>
    <dbReference type="NCBI Taxonomy" id="1738132"/>
    <lineage>
        <taxon>Eukaryota</taxon>
        <taxon>Fungi</taxon>
        <taxon>Dikarya</taxon>
        <taxon>Basidiomycota</taxon>
        <taxon>Agaricomycotina</taxon>
        <taxon>Agaricomycetes</taxon>
        <taxon>Agaricomycetidae</taxon>
        <taxon>Agaricales</taxon>
        <taxon>Marasmiineae</taxon>
        <taxon>Mycenaceae</taxon>
        <taxon>Roridomyces</taxon>
    </lineage>
</organism>
<keyword evidence="3" id="KW-1185">Reference proteome</keyword>